<dbReference type="PANTHER" id="PTHR33337">
    <property type="entry name" value="GFA DOMAIN-CONTAINING PROTEIN"/>
    <property type="match status" value="1"/>
</dbReference>
<evidence type="ECO:0000256" key="1">
    <source>
        <dbReference type="ARBA" id="ARBA00005495"/>
    </source>
</evidence>
<feature type="region of interest" description="Disordered" evidence="5">
    <location>
        <begin position="176"/>
        <end position="198"/>
    </location>
</feature>
<dbReference type="AlphaFoldDB" id="A0A9P9GQ98"/>
<feature type="domain" description="CENP-V/GFA" evidence="6">
    <location>
        <begin position="52"/>
        <end position="166"/>
    </location>
</feature>
<keyword evidence="4" id="KW-0456">Lyase</keyword>
<dbReference type="GO" id="GO:0016846">
    <property type="term" value="F:carbon-sulfur lyase activity"/>
    <property type="evidence" value="ECO:0007669"/>
    <property type="project" value="InterPro"/>
</dbReference>
<keyword evidence="2" id="KW-0479">Metal-binding</keyword>
<protein>
    <submittedName>
        <fullName evidence="7">Mss4-like protein</fullName>
    </submittedName>
</protein>
<organism evidence="7 8">
    <name type="scientific">Fusarium solani</name>
    <name type="common">Filamentous fungus</name>
    <dbReference type="NCBI Taxonomy" id="169388"/>
    <lineage>
        <taxon>Eukaryota</taxon>
        <taxon>Fungi</taxon>
        <taxon>Dikarya</taxon>
        <taxon>Ascomycota</taxon>
        <taxon>Pezizomycotina</taxon>
        <taxon>Sordariomycetes</taxon>
        <taxon>Hypocreomycetidae</taxon>
        <taxon>Hypocreales</taxon>
        <taxon>Nectriaceae</taxon>
        <taxon>Fusarium</taxon>
        <taxon>Fusarium solani species complex</taxon>
    </lineage>
</organism>
<sequence>MPISAGLRGVRPWDVKSDGMAQEISLAFINSDDSSFCKLATSTSFYSFRIQHTMNVSCQCGSIQMTASRPEPIDVYCCHCLECQKQSASAFGTSAIFPADGMWPLPDEVRSRLGLWTRPADSGNTVECYFCKTCGVRVIHRSILPDGNPKPTLSVKGGLVEGLKWDAPKHIFTRTARVPFPEGSDPGSPTSHPGMKKD</sequence>
<dbReference type="PANTHER" id="PTHR33337:SF3">
    <property type="entry name" value="CENP-V_GFA DOMAIN-CONTAINING PROTEIN"/>
    <property type="match status" value="1"/>
</dbReference>
<evidence type="ECO:0000313" key="7">
    <source>
        <dbReference type="EMBL" id="KAH7243171.1"/>
    </source>
</evidence>
<dbReference type="InterPro" id="IPR006913">
    <property type="entry name" value="CENP-V/GFA"/>
</dbReference>
<dbReference type="EMBL" id="JAGTJS010000019">
    <property type="protein sequence ID" value="KAH7243171.1"/>
    <property type="molecule type" value="Genomic_DNA"/>
</dbReference>
<comment type="similarity">
    <text evidence="1">Belongs to the Gfa family.</text>
</comment>
<dbReference type="GO" id="GO:0046872">
    <property type="term" value="F:metal ion binding"/>
    <property type="evidence" value="ECO:0007669"/>
    <property type="project" value="UniProtKB-KW"/>
</dbReference>
<comment type="caution">
    <text evidence="7">The sequence shown here is derived from an EMBL/GenBank/DDBJ whole genome shotgun (WGS) entry which is preliminary data.</text>
</comment>
<proteinExistence type="inferred from homology"/>
<evidence type="ECO:0000313" key="8">
    <source>
        <dbReference type="Proteomes" id="UP000736672"/>
    </source>
</evidence>
<evidence type="ECO:0000256" key="5">
    <source>
        <dbReference type="SAM" id="MobiDB-lite"/>
    </source>
</evidence>
<dbReference type="PROSITE" id="PS51891">
    <property type="entry name" value="CENP_V_GFA"/>
    <property type="match status" value="1"/>
</dbReference>
<keyword evidence="3" id="KW-0862">Zinc</keyword>
<dbReference type="SUPFAM" id="SSF51316">
    <property type="entry name" value="Mss4-like"/>
    <property type="match status" value="1"/>
</dbReference>
<keyword evidence="8" id="KW-1185">Reference proteome</keyword>
<reference evidence="7" key="1">
    <citation type="journal article" date="2021" name="Nat. Commun.">
        <title>Genetic determinants of endophytism in the Arabidopsis root mycobiome.</title>
        <authorList>
            <person name="Mesny F."/>
            <person name="Miyauchi S."/>
            <person name="Thiergart T."/>
            <person name="Pickel B."/>
            <person name="Atanasova L."/>
            <person name="Karlsson M."/>
            <person name="Huettel B."/>
            <person name="Barry K.W."/>
            <person name="Haridas S."/>
            <person name="Chen C."/>
            <person name="Bauer D."/>
            <person name="Andreopoulos W."/>
            <person name="Pangilinan J."/>
            <person name="LaButti K."/>
            <person name="Riley R."/>
            <person name="Lipzen A."/>
            <person name="Clum A."/>
            <person name="Drula E."/>
            <person name="Henrissat B."/>
            <person name="Kohler A."/>
            <person name="Grigoriev I.V."/>
            <person name="Martin F.M."/>
            <person name="Hacquard S."/>
        </authorList>
    </citation>
    <scope>NUCLEOTIDE SEQUENCE</scope>
    <source>
        <strain evidence="7">FSSC 5 MPI-SDFR-AT-0091</strain>
    </source>
</reference>
<evidence type="ECO:0000256" key="2">
    <source>
        <dbReference type="ARBA" id="ARBA00022723"/>
    </source>
</evidence>
<dbReference type="InterPro" id="IPR011057">
    <property type="entry name" value="Mss4-like_sf"/>
</dbReference>
<name>A0A9P9GQ98_FUSSL</name>
<accession>A0A9P9GQ98</accession>
<dbReference type="Proteomes" id="UP000736672">
    <property type="component" value="Unassembled WGS sequence"/>
</dbReference>
<evidence type="ECO:0000256" key="4">
    <source>
        <dbReference type="ARBA" id="ARBA00023239"/>
    </source>
</evidence>
<dbReference type="OrthoDB" id="5290969at2759"/>
<evidence type="ECO:0000256" key="3">
    <source>
        <dbReference type="ARBA" id="ARBA00022833"/>
    </source>
</evidence>
<dbReference type="Gene3D" id="3.90.1590.10">
    <property type="entry name" value="glutathione-dependent formaldehyde- activating enzyme (gfa)"/>
    <property type="match status" value="1"/>
</dbReference>
<gene>
    <name evidence="7" type="ORF">B0J15DRAFT_501974</name>
</gene>
<evidence type="ECO:0000259" key="6">
    <source>
        <dbReference type="PROSITE" id="PS51891"/>
    </source>
</evidence>
<dbReference type="Pfam" id="PF04828">
    <property type="entry name" value="GFA"/>
    <property type="match status" value="1"/>
</dbReference>